<feature type="coiled-coil region" evidence="1">
    <location>
        <begin position="272"/>
        <end position="333"/>
    </location>
</feature>
<keyword evidence="1" id="KW-0175">Coiled coil</keyword>
<dbReference type="InterPro" id="IPR007139">
    <property type="entry name" value="DUF349"/>
</dbReference>
<dbReference type="AlphaFoldDB" id="A0A940DK95"/>
<evidence type="ECO:0000313" key="3">
    <source>
        <dbReference type="Proteomes" id="UP000712007"/>
    </source>
</evidence>
<reference evidence="2" key="2">
    <citation type="journal article" date="2021" name="PeerJ">
        <title>Extensive microbial diversity within the chicken gut microbiome revealed by metagenomics and culture.</title>
        <authorList>
            <person name="Gilroy R."/>
            <person name="Ravi A."/>
            <person name="Getino M."/>
            <person name="Pursley I."/>
            <person name="Horton D.L."/>
            <person name="Alikhan N.F."/>
            <person name="Baker D."/>
            <person name="Gharbi K."/>
            <person name="Hall N."/>
            <person name="Watson M."/>
            <person name="Adriaenssens E.M."/>
            <person name="Foster-Nyarko E."/>
            <person name="Jarju S."/>
            <person name="Secka A."/>
            <person name="Antonio M."/>
            <person name="Oren A."/>
            <person name="Chaudhuri R.R."/>
            <person name="La Ragione R."/>
            <person name="Hildebrand F."/>
            <person name="Pallen M.J."/>
        </authorList>
    </citation>
    <scope>NUCLEOTIDE SEQUENCE</scope>
    <source>
        <strain evidence="2">3924</strain>
    </source>
</reference>
<gene>
    <name evidence="2" type="ORF">IAC51_05520</name>
</gene>
<evidence type="ECO:0000256" key="1">
    <source>
        <dbReference type="SAM" id="Coils"/>
    </source>
</evidence>
<dbReference type="EMBL" id="JADIMV010000095">
    <property type="protein sequence ID" value="MBO8440093.1"/>
    <property type="molecule type" value="Genomic_DNA"/>
</dbReference>
<organism evidence="2 3">
    <name type="scientific">Candidatus Aphodosoma intestinipullorum</name>
    <dbReference type="NCBI Taxonomy" id="2840674"/>
    <lineage>
        <taxon>Bacteria</taxon>
        <taxon>Pseudomonadati</taxon>
        <taxon>Bacteroidota</taxon>
        <taxon>Bacteroidia</taxon>
        <taxon>Bacteroidales</taxon>
        <taxon>Candidatus Aphodosoma</taxon>
    </lineage>
</organism>
<accession>A0A940DK95</accession>
<proteinExistence type="predicted"/>
<sequence length="333" mass="39403">IWSRFKAASDVIRERRAETLAAVEELNAKMDSEIREEKERLCSFVESINTEMLAGHKEWEKVAEEVKAANKCLLSRRLSDKEQNQMFFDRMRKACDAFFEAKSQFYAQRKAESQANLERKRDILKQMEELKESSDWKNATNKIVALQKEWWNIGPARHKTSRQLKDKFVVACDYFFDRKKEALGDVKGEERKNLEKKIEIIEKIEKFEPSGNANNDFTTLKELQEEYRKIGFVPFKEKEKTATRFNEAINRQYDKVRTEYNINHVRNFVSDKEMLISDYERLKQEIATYENNLGFFSSSKKADSIVKTMEHKIQTLKQELEAIMEKINSLENQ</sequence>
<dbReference type="Pfam" id="PF03993">
    <property type="entry name" value="DUF349"/>
    <property type="match status" value="2"/>
</dbReference>
<dbReference type="Proteomes" id="UP000712007">
    <property type="component" value="Unassembled WGS sequence"/>
</dbReference>
<protein>
    <submittedName>
        <fullName evidence="2">DUF349 domain-containing protein</fullName>
    </submittedName>
</protein>
<name>A0A940DK95_9BACT</name>
<comment type="caution">
    <text evidence="2">The sequence shown here is derived from an EMBL/GenBank/DDBJ whole genome shotgun (WGS) entry which is preliminary data.</text>
</comment>
<reference evidence="2" key="1">
    <citation type="submission" date="2020-10" db="EMBL/GenBank/DDBJ databases">
        <authorList>
            <person name="Gilroy R."/>
        </authorList>
    </citation>
    <scope>NUCLEOTIDE SEQUENCE</scope>
    <source>
        <strain evidence="2">3924</strain>
    </source>
</reference>
<feature type="non-terminal residue" evidence="2">
    <location>
        <position position="1"/>
    </location>
</feature>
<evidence type="ECO:0000313" key="2">
    <source>
        <dbReference type="EMBL" id="MBO8440093.1"/>
    </source>
</evidence>